<evidence type="ECO:0000313" key="2">
    <source>
        <dbReference type="EMBL" id="EJU00544.1"/>
    </source>
</evidence>
<sequence>MSLLSLIRSLSNRHLRLDTNAHSSELKQLRPRPSCEQRVETTRECIVQSIDGILLAPPEKDAHRRTKRVRGRHISFDKTTEAHQHFKSLGYPRPLACQVEEPRQPYQPQPAHWSRSYHLMYEGCEGPIIQDAMYMSLMAVLFPEPTQTPFVPPEAPVLPSIESFATIKHHAINDDFSLETFTPASSPPSTPKSSPRRRTVTGNASPRRTQVFLRSSLADSPASRPSPVRSVQQFQETPTRKTPTFKRLQDSVSMQAVLGLSVSVSTSLDSTANFALGVVVASESRDSGKTWDSIKDLNMQLQERRRTQTAAF</sequence>
<evidence type="ECO:0000313" key="3">
    <source>
        <dbReference type="Proteomes" id="UP000030653"/>
    </source>
</evidence>
<proteinExistence type="predicted"/>
<feature type="compositionally biased region" description="Polar residues" evidence="1">
    <location>
        <begin position="232"/>
        <end position="242"/>
    </location>
</feature>
<reference evidence="2 3" key="1">
    <citation type="journal article" date="2012" name="Science">
        <title>The Paleozoic origin of enzymatic lignin decomposition reconstructed from 31 fungal genomes.</title>
        <authorList>
            <person name="Floudas D."/>
            <person name="Binder M."/>
            <person name="Riley R."/>
            <person name="Barry K."/>
            <person name="Blanchette R.A."/>
            <person name="Henrissat B."/>
            <person name="Martinez A.T."/>
            <person name="Otillar R."/>
            <person name="Spatafora J.W."/>
            <person name="Yadav J.S."/>
            <person name="Aerts A."/>
            <person name="Benoit I."/>
            <person name="Boyd A."/>
            <person name="Carlson A."/>
            <person name="Copeland A."/>
            <person name="Coutinho P.M."/>
            <person name="de Vries R.P."/>
            <person name="Ferreira P."/>
            <person name="Findley K."/>
            <person name="Foster B."/>
            <person name="Gaskell J."/>
            <person name="Glotzer D."/>
            <person name="Gorecki P."/>
            <person name="Heitman J."/>
            <person name="Hesse C."/>
            <person name="Hori C."/>
            <person name="Igarashi K."/>
            <person name="Jurgens J.A."/>
            <person name="Kallen N."/>
            <person name="Kersten P."/>
            <person name="Kohler A."/>
            <person name="Kuees U."/>
            <person name="Kumar T.K.A."/>
            <person name="Kuo A."/>
            <person name="LaButti K."/>
            <person name="Larrondo L.F."/>
            <person name="Lindquist E."/>
            <person name="Ling A."/>
            <person name="Lombard V."/>
            <person name="Lucas S."/>
            <person name="Lundell T."/>
            <person name="Martin R."/>
            <person name="McLaughlin D.J."/>
            <person name="Morgenstern I."/>
            <person name="Morin E."/>
            <person name="Murat C."/>
            <person name="Nagy L.G."/>
            <person name="Nolan M."/>
            <person name="Ohm R.A."/>
            <person name="Patyshakuliyeva A."/>
            <person name="Rokas A."/>
            <person name="Ruiz-Duenas F.J."/>
            <person name="Sabat G."/>
            <person name="Salamov A."/>
            <person name="Samejima M."/>
            <person name="Schmutz J."/>
            <person name="Slot J.C."/>
            <person name="St John F."/>
            <person name="Stenlid J."/>
            <person name="Sun H."/>
            <person name="Sun S."/>
            <person name="Syed K."/>
            <person name="Tsang A."/>
            <person name="Wiebenga A."/>
            <person name="Young D."/>
            <person name="Pisabarro A."/>
            <person name="Eastwood D.C."/>
            <person name="Martin F."/>
            <person name="Cullen D."/>
            <person name="Grigoriev I.V."/>
            <person name="Hibbett D.S."/>
        </authorList>
    </citation>
    <scope>NUCLEOTIDE SEQUENCE [LARGE SCALE GENOMIC DNA]</scope>
    <source>
        <strain evidence="2 3">DJM-731 SS1</strain>
    </source>
</reference>
<dbReference type="EMBL" id="JH795866">
    <property type="protein sequence ID" value="EJU00544.1"/>
    <property type="molecule type" value="Genomic_DNA"/>
</dbReference>
<accession>M5FW04</accession>
<feature type="region of interest" description="Disordered" evidence="1">
    <location>
        <begin position="178"/>
        <end position="242"/>
    </location>
</feature>
<dbReference type="HOGENOM" id="CLU_891427_0_0_1"/>
<protein>
    <submittedName>
        <fullName evidence="2">Uncharacterized protein</fullName>
    </submittedName>
</protein>
<keyword evidence="3" id="KW-1185">Reference proteome</keyword>
<dbReference type="RefSeq" id="XP_040627441.1">
    <property type="nucleotide sequence ID" value="XM_040773046.1"/>
</dbReference>
<organism evidence="2 3">
    <name type="scientific">Dacryopinax primogenitus (strain DJM 731)</name>
    <name type="common">Brown rot fungus</name>
    <dbReference type="NCBI Taxonomy" id="1858805"/>
    <lineage>
        <taxon>Eukaryota</taxon>
        <taxon>Fungi</taxon>
        <taxon>Dikarya</taxon>
        <taxon>Basidiomycota</taxon>
        <taxon>Agaricomycotina</taxon>
        <taxon>Dacrymycetes</taxon>
        <taxon>Dacrymycetales</taxon>
        <taxon>Dacrymycetaceae</taxon>
        <taxon>Dacryopinax</taxon>
    </lineage>
</organism>
<dbReference type="Proteomes" id="UP000030653">
    <property type="component" value="Unassembled WGS sequence"/>
</dbReference>
<dbReference type="GeneID" id="63688108"/>
<feature type="compositionally biased region" description="Low complexity" evidence="1">
    <location>
        <begin position="220"/>
        <end position="231"/>
    </location>
</feature>
<evidence type="ECO:0000256" key="1">
    <source>
        <dbReference type="SAM" id="MobiDB-lite"/>
    </source>
</evidence>
<dbReference type="OrthoDB" id="10451000at2759"/>
<gene>
    <name evidence="2" type="ORF">DACRYDRAFT_23003</name>
</gene>
<name>M5FW04_DACPD</name>
<dbReference type="AlphaFoldDB" id="M5FW04"/>